<sequence>MTCMGGAVPHCYLLLVFLGWLELCPLAFLGLGVQGPPALTSCCLLTLEALQSRLNPSVGSGLLMVTVYSCAPMPPNPHPAHLLSVCEINLVFVPV</sequence>
<gene>
    <name evidence="2" type="primary">Atp6v0b_predicted</name>
    <name evidence="2" type="ORF">rCG_50448</name>
</gene>
<accession>A6JZF0</accession>
<evidence type="ECO:0000256" key="1">
    <source>
        <dbReference type="SAM" id="Phobius"/>
    </source>
</evidence>
<reference evidence="2 3" key="1">
    <citation type="submission" date="2005-09" db="EMBL/GenBank/DDBJ databases">
        <authorList>
            <person name="Mural R.J."/>
            <person name="Li P.W."/>
            <person name="Adams M.D."/>
            <person name="Amanatides P.G."/>
            <person name="Baden-Tillson H."/>
            <person name="Barnstead M."/>
            <person name="Chin S.H."/>
            <person name="Dew I."/>
            <person name="Evans C.A."/>
            <person name="Ferriera S."/>
            <person name="Flanigan M."/>
            <person name="Fosler C."/>
            <person name="Glodek A."/>
            <person name="Gu Z."/>
            <person name="Holt R.A."/>
            <person name="Jennings D."/>
            <person name="Kraft C.L."/>
            <person name="Lu F."/>
            <person name="Nguyen T."/>
            <person name="Nusskern D.R."/>
            <person name="Pfannkoch C.M."/>
            <person name="Sitter C."/>
            <person name="Sutton G.G."/>
            <person name="Venter J.C."/>
            <person name="Wang Z."/>
            <person name="Woodage T."/>
            <person name="Zheng X.H."/>
            <person name="Zhong F."/>
        </authorList>
    </citation>
    <scope>NUCLEOTIDE SEQUENCE [LARGE SCALE GENOMIC DNA]</scope>
    <source>
        <strain>BN</strain>
        <strain evidence="3">Sprague-Dawley</strain>
    </source>
</reference>
<proteinExistence type="predicted"/>
<evidence type="ECO:0000313" key="3">
    <source>
        <dbReference type="Proteomes" id="UP000234681"/>
    </source>
</evidence>
<feature type="non-terminal residue" evidence="2">
    <location>
        <position position="95"/>
    </location>
</feature>
<keyword evidence="1" id="KW-0472">Membrane</keyword>
<keyword evidence="1" id="KW-1133">Transmembrane helix</keyword>
<feature type="transmembrane region" description="Helical" evidence="1">
    <location>
        <begin position="12"/>
        <end position="33"/>
    </location>
</feature>
<name>A6JZF0_RAT</name>
<organism evidence="2 3">
    <name type="scientific">Rattus norvegicus</name>
    <name type="common">Rat</name>
    <dbReference type="NCBI Taxonomy" id="10116"/>
    <lineage>
        <taxon>Eukaryota</taxon>
        <taxon>Metazoa</taxon>
        <taxon>Chordata</taxon>
        <taxon>Craniata</taxon>
        <taxon>Vertebrata</taxon>
        <taxon>Euteleostomi</taxon>
        <taxon>Mammalia</taxon>
        <taxon>Eutheria</taxon>
        <taxon>Euarchontoglires</taxon>
        <taxon>Glires</taxon>
        <taxon>Rodentia</taxon>
        <taxon>Myomorpha</taxon>
        <taxon>Muroidea</taxon>
        <taxon>Muridae</taxon>
        <taxon>Murinae</taxon>
        <taxon>Rattus</taxon>
    </lineage>
</organism>
<keyword evidence="1" id="KW-0812">Transmembrane</keyword>
<evidence type="ECO:0000313" key="2">
    <source>
        <dbReference type="EMBL" id="EDL90203.1"/>
    </source>
</evidence>
<protein>
    <submittedName>
        <fullName evidence="2">ATPase, H+ transporting, V0 subunit B (Predicted), isoform CRA_c</fullName>
    </submittedName>
</protein>
<dbReference type="EMBL" id="CH474008">
    <property type="protein sequence ID" value="EDL90203.1"/>
    <property type="molecule type" value="Genomic_DNA"/>
</dbReference>
<dbReference type="AlphaFoldDB" id="A6JZF0"/>
<dbReference type="Proteomes" id="UP000234681">
    <property type="component" value="Chromosome 5"/>
</dbReference>